<dbReference type="InterPro" id="IPR002773">
    <property type="entry name" value="Deoxyhypusine_synthase"/>
</dbReference>
<feature type="compositionally biased region" description="Polar residues" evidence="7">
    <location>
        <begin position="352"/>
        <end position="361"/>
    </location>
</feature>
<gene>
    <name evidence="8" type="ORF">DL764_004144</name>
</gene>
<organism evidence="8 9">
    <name type="scientific">Monosporascus ibericus</name>
    <dbReference type="NCBI Taxonomy" id="155417"/>
    <lineage>
        <taxon>Eukaryota</taxon>
        <taxon>Fungi</taxon>
        <taxon>Dikarya</taxon>
        <taxon>Ascomycota</taxon>
        <taxon>Pezizomycotina</taxon>
        <taxon>Sordariomycetes</taxon>
        <taxon>Xylariomycetidae</taxon>
        <taxon>Xylariales</taxon>
        <taxon>Xylariales incertae sedis</taxon>
        <taxon>Monosporascus</taxon>
    </lineage>
</organism>
<comment type="caution">
    <text evidence="8">The sequence shown here is derived from an EMBL/GenBank/DDBJ whole genome shotgun (WGS) entry which is preliminary data.</text>
</comment>
<feature type="region of interest" description="Disordered" evidence="7">
    <location>
        <begin position="352"/>
        <end position="388"/>
    </location>
</feature>
<evidence type="ECO:0000256" key="4">
    <source>
        <dbReference type="ARBA" id="ARBA00009892"/>
    </source>
</evidence>
<evidence type="ECO:0000313" key="8">
    <source>
        <dbReference type="EMBL" id="RYP04932.1"/>
    </source>
</evidence>
<dbReference type="PANTHER" id="PTHR11703">
    <property type="entry name" value="DEOXYHYPUSINE SYNTHASE"/>
    <property type="match status" value="1"/>
</dbReference>
<feature type="compositionally biased region" description="Basic and acidic residues" evidence="7">
    <location>
        <begin position="519"/>
        <end position="534"/>
    </location>
</feature>
<dbReference type="EC" id="2.5.1.46" evidence="5"/>
<dbReference type="InterPro" id="IPR029035">
    <property type="entry name" value="DHS-like_NAD/FAD-binding_dom"/>
</dbReference>
<evidence type="ECO:0000313" key="9">
    <source>
        <dbReference type="Proteomes" id="UP000293360"/>
    </source>
</evidence>
<dbReference type="Proteomes" id="UP000293360">
    <property type="component" value="Unassembled WGS sequence"/>
</dbReference>
<sequence length="637" mass="71155">MTTDFNFNLPPSQATDAVLVPSAELPQGAQKVEEIDFNDFKGRPITVDDMVQGMRHMGFQASSMGEAVRIINDMRSWRDPETGDKTTIFLGAPGAELRSKGLNRIGNLMVPNANYCAFEDWVMPILDNMLEEQEASKGTESEINWTPSKAIHRLGKEINDERSVYYWAYKNDIPVFCPALTDGSLGDMLYFHTFKASPKQLKIDIVEDIRRINTIAVRARRAGMIILGGGVVKHHIANACLMRNGAESAVYINTAQEFDGSDAGARPDEAISWGKIKPGADHVKLKLCYRPWVISPLQSDLGESQPTKAYMSSTSRKFQGVAYSTKLSVTASKQVYGQHHLGTQASGSLNELGSQLESASRNQDKARHSNINNGGIPETSGGGEEGQEAQKYVLKPRALGALLRRSNRVQLQQELITRSGEPSALAKANRKSQSPPPPSPDRPKTKSQVEFDARYKQLDKEVNAATGFEKQPGTKQESNQYFRAALIYLNLQQQERHGTWKELEKGKEYIHQMGKQQFRLRDKGEDIPEFKKYSDPPPVRRKSKGVRKTSATDDERQKRAQMVSDSHKKHRNDDEADHAVTTTTTLRGPQTTQAQDGQSSRKRRLLTDELQTSLAGGWDAHVDDEGRRPARTAKRRH</sequence>
<dbReference type="GO" id="GO:0005737">
    <property type="term" value="C:cytoplasm"/>
    <property type="evidence" value="ECO:0007669"/>
    <property type="project" value="TreeGrafter"/>
</dbReference>
<evidence type="ECO:0000256" key="3">
    <source>
        <dbReference type="ARBA" id="ARBA00005041"/>
    </source>
</evidence>
<evidence type="ECO:0000256" key="5">
    <source>
        <dbReference type="ARBA" id="ARBA00012683"/>
    </source>
</evidence>
<dbReference type="InterPro" id="IPR036982">
    <property type="entry name" value="Deoxyhypusine_synthase_sf"/>
</dbReference>
<dbReference type="GO" id="GO:0034038">
    <property type="term" value="F:deoxyhypusine synthase activity"/>
    <property type="evidence" value="ECO:0007669"/>
    <property type="project" value="UniProtKB-EC"/>
</dbReference>
<evidence type="ECO:0000256" key="7">
    <source>
        <dbReference type="SAM" id="MobiDB-lite"/>
    </source>
</evidence>
<evidence type="ECO:0000256" key="6">
    <source>
        <dbReference type="ARBA" id="ARBA00023027"/>
    </source>
</evidence>
<comment type="similarity">
    <text evidence="4">Belongs to the deoxyhypusine synthase family.</text>
</comment>
<feature type="region of interest" description="Disordered" evidence="7">
    <location>
        <begin position="417"/>
        <end position="448"/>
    </location>
</feature>
<dbReference type="SUPFAM" id="SSF52467">
    <property type="entry name" value="DHS-like NAD/FAD-binding domain"/>
    <property type="match status" value="1"/>
</dbReference>
<dbReference type="AlphaFoldDB" id="A0A4Q4TFN6"/>
<accession>A0A4Q4TFN6</accession>
<dbReference type="Pfam" id="PF01916">
    <property type="entry name" value="DS"/>
    <property type="match status" value="1"/>
</dbReference>
<protein>
    <recommendedName>
        <fullName evidence="5">deoxyhypusine synthase</fullName>
        <ecNumber evidence="5">2.5.1.46</ecNumber>
    </recommendedName>
</protein>
<comment type="pathway">
    <text evidence="3">Protein modification; eIF5A hypusination.</text>
</comment>
<dbReference type="FunFam" id="3.40.910.10:FF:000010">
    <property type="entry name" value="Deoxyhypusine synthase"/>
    <property type="match status" value="1"/>
</dbReference>
<evidence type="ECO:0000256" key="1">
    <source>
        <dbReference type="ARBA" id="ARBA00000952"/>
    </source>
</evidence>
<comment type="catalytic activity">
    <reaction evidence="1">
        <text>[eIF5A protein]-L-lysine + spermidine = [eIF5A protein]-deoxyhypusine + propane-1,3-diamine</text>
        <dbReference type="Rhea" id="RHEA:33299"/>
        <dbReference type="Rhea" id="RHEA-COMP:10143"/>
        <dbReference type="Rhea" id="RHEA-COMP:10144"/>
        <dbReference type="ChEBI" id="CHEBI:29969"/>
        <dbReference type="ChEBI" id="CHEBI:57484"/>
        <dbReference type="ChEBI" id="CHEBI:57834"/>
        <dbReference type="ChEBI" id="CHEBI:82657"/>
        <dbReference type="EC" id="2.5.1.46"/>
    </reaction>
</comment>
<feature type="region of interest" description="Disordered" evidence="7">
    <location>
        <begin position="514"/>
        <end position="637"/>
    </location>
</feature>
<dbReference type="PANTHER" id="PTHR11703:SF0">
    <property type="entry name" value="DEOXYHYPUSINE SYNTHASE"/>
    <property type="match status" value="1"/>
</dbReference>
<proteinExistence type="inferred from homology"/>
<dbReference type="OrthoDB" id="294378at2759"/>
<feature type="compositionally biased region" description="Low complexity" evidence="7">
    <location>
        <begin position="581"/>
        <end position="592"/>
    </location>
</feature>
<name>A0A4Q4TFN6_9PEZI</name>
<comment type="function">
    <text evidence="2">Catalyzes the NAD-dependent oxidative cleavage of spermidine and the subsequent transfer of the butylamine moiety of spermidine to the epsilon-amino group of a specific lysine residue of the eIF-5A precursor protein to form the intermediate deoxyhypusine residue.</text>
</comment>
<dbReference type="Gene3D" id="3.40.910.10">
    <property type="entry name" value="Deoxyhypusine synthase"/>
    <property type="match status" value="2"/>
</dbReference>
<evidence type="ECO:0000256" key="2">
    <source>
        <dbReference type="ARBA" id="ARBA00002823"/>
    </source>
</evidence>
<keyword evidence="6" id="KW-0520">NAD</keyword>
<keyword evidence="9" id="KW-1185">Reference proteome</keyword>
<dbReference type="EMBL" id="QJNU01000189">
    <property type="protein sequence ID" value="RYP04932.1"/>
    <property type="molecule type" value="Genomic_DNA"/>
</dbReference>
<reference evidence="8 9" key="1">
    <citation type="submission" date="2018-06" db="EMBL/GenBank/DDBJ databases">
        <title>Complete Genomes of Monosporascus.</title>
        <authorList>
            <person name="Robinson A.J."/>
            <person name="Natvig D.O."/>
        </authorList>
    </citation>
    <scope>NUCLEOTIDE SEQUENCE [LARGE SCALE GENOMIC DNA]</scope>
    <source>
        <strain evidence="8 9">CBS 110550</strain>
    </source>
</reference>
<dbReference type="STRING" id="155417.A0A4Q4TFN6"/>